<name>A0A5B7E115_PORTR</name>
<dbReference type="Proteomes" id="UP000324222">
    <property type="component" value="Unassembled WGS sequence"/>
</dbReference>
<reference evidence="2 3" key="1">
    <citation type="submission" date="2019-05" db="EMBL/GenBank/DDBJ databases">
        <title>Another draft genome of Portunus trituberculatus and its Hox gene families provides insights of decapod evolution.</title>
        <authorList>
            <person name="Jeong J.-H."/>
            <person name="Song I."/>
            <person name="Kim S."/>
            <person name="Choi T."/>
            <person name="Kim D."/>
            <person name="Ryu S."/>
            <person name="Kim W."/>
        </authorList>
    </citation>
    <scope>NUCLEOTIDE SEQUENCE [LARGE SCALE GENOMIC DNA]</scope>
    <source>
        <tissue evidence="2">Muscle</tissue>
    </source>
</reference>
<evidence type="ECO:0000256" key="1">
    <source>
        <dbReference type="SAM" id="MobiDB-lite"/>
    </source>
</evidence>
<organism evidence="2 3">
    <name type="scientific">Portunus trituberculatus</name>
    <name type="common">Swimming crab</name>
    <name type="synonym">Neptunus trituberculatus</name>
    <dbReference type="NCBI Taxonomy" id="210409"/>
    <lineage>
        <taxon>Eukaryota</taxon>
        <taxon>Metazoa</taxon>
        <taxon>Ecdysozoa</taxon>
        <taxon>Arthropoda</taxon>
        <taxon>Crustacea</taxon>
        <taxon>Multicrustacea</taxon>
        <taxon>Malacostraca</taxon>
        <taxon>Eumalacostraca</taxon>
        <taxon>Eucarida</taxon>
        <taxon>Decapoda</taxon>
        <taxon>Pleocyemata</taxon>
        <taxon>Brachyura</taxon>
        <taxon>Eubrachyura</taxon>
        <taxon>Portunoidea</taxon>
        <taxon>Portunidae</taxon>
        <taxon>Portuninae</taxon>
        <taxon>Portunus</taxon>
    </lineage>
</organism>
<keyword evidence="3" id="KW-1185">Reference proteome</keyword>
<dbReference type="EMBL" id="VSRR010001703">
    <property type="protein sequence ID" value="MPC27175.1"/>
    <property type="molecule type" value="Genomic_DNA"/>
</dbReference>
<evidence type="ECO:0000313" key="2">
    <source>
        <dbReference type="EMBL" id="MPC27175.1"/>
    </source>
</evidence>
<protein>
    <submittedName>
        <fullName evidence="2">Uncharacterized protein</fullName>
    </submittedName>
</protein>
<gene>
    <name evidence="2" type="ORF">E2C01_020340</name>
</gene>
<comment type="caution">
    <text evidence="2">The sequence shown here is derived from an EMBL/GenBank/DDBJ whole genome shotgun (WGS) entry which is preliminary data.</text>
</comment>
<feature type="region of interest" description="Disordered" evidence="1">
    <location>
        <begin position="1"/>
        <end position="25"/>
    </location>
</feature>
<sequence length="112" mass="11743">MRKEVKSPAGALWGGVRHRPQAGPHGTVAIKHKHVFLRGGEQGTAKGSSATGWGVLASLPWPCLTLSEAGMAGTSTPPQQRCGVLAGWLLGLARRSVARLHGRAPPRSKPRA</sequence>
<proteinExistence type="predicted"/>
<dbReference type="AlphaFoldDB" id="A0A5B7E115"/>
<evidence type="ECO:0000313" key="3">
    <source>
        <dbReference type="Proteomes" id="UP000324222"/>
    </source>
</evidence>
<accession>A0A5B7E115</accession>